<evidence type="ECO:0000259" key="4">
    <source>
        <dbReference type="PROSITE" id="PS50113"/>
    </source>
</evidence>
<dbReference type="Gene3D" id="3.30.750.24">
    <property type="entry name" value="STAS domain"/>
    <property type="match status" value="1"/>
</dbReference>
<evidence type="ECO:0000259" key="5">
    <source>
        <dbReference type="PROSITE" id="PS50801"/>
    </source>
</evidence>
<sequence length="311" mass="33562">MNDCAQSASGIEAERDELRAEVERLRRRLAKVEGTAAAALGTESKRMEQDLLAQQAVLWAFLDNTPALMFVKDLEGRFVLVNEEYTKFAGRSSAELLGHPGSSVLAAADVPRMDAADRRALTEGRMQFAATLTVPDGSRRTFMTVKFPIRDERGEVFGVGTVAIDMSREQEAEQARAALQETIIAAQEATIRELTIPLLPIADHVVAMPLVGTINERRAQQILDALLEGITRHQATVAILDVTGIRIVDTHVAQALVHAAQAAKLLGAEVVLTGMSPAIARTLVDLGADLQGIVTLGTLQSGIAWAIRGRR</sequence>
<evidence type="ECO:0000259" key="3">
    <source>
        <dbReference type="PROSITE" id="PS50112"/>
    </source>
</evidence>
<name>A0ABT5EFD9_9BACT</name>
<accession>A0ABT5EFD9</accession>
<dbReference type="InterPro" id="IPR036513">
    <property type="entry name" value="STAS_dom_sf"/>
</dbReference>
<dbReference type="CDD" id="cd00130">
    <property type="entry name" value="PAS"/>
    <property type="match status" value="1"/>
</dbReference>
<dbReference type="PANTHER" id="PTHR33745:SF3">
    <property type="entry name" value="RSBT CO-ANTAGONIST PROTEIN RSBRC"/>
    <property type="match status" value="1"/>
</dbReference>
<dbReference type="InterPro" id="IPR000014">
    <property type="entry name" value="PAS"/>
</dbReference>
<dbReference type="CDD" id="cd07041">
    <property type="entry name" value="STAS_RsbR_RsbS_like"/>
    <property type="match status" value="1"/>
</dbReference>
<dbReference type="InterPro" id="IPR002645">
    <property type="entry name" value="STAS_dom"/>
</dbReference>
<keyword evidence="7" id="KW-1185">Reference proteome</keyword>
<evidence type="ECO:0000313" key="6">
    <source>
        <dbReference type="EMBL" id="MDC0740520.1"/>
    </source>
</evidence>
<dbReference type="InterPro" id="IPR051932">
    <property type="entry name" value="Bact_StressResp_Reg"/>
</dbReference>
<dbReference type="Pfam" id="PF01740">
    <property type="entry name" value="STAS"/>
    <property type="match status" value="1"/>
</dbReference>
<dbReference type="EMBL" id="JAQNDO010000001">
    <property type="protein sequence ID" value="MDC0740520.1"/>
    <property type="molecule type" value="Genomic_DNA"/>
</dbReference>
<proteinExistence type="predicted"/>
<organism evidence="6 7">
    <name type="scientific">Polyangium mundeleinium</name>
    <dbReference type="NCBI Taxonomy" id="2995306"/>
    <lineage>
        <taxon>Bacteria</taxon>
        <taxon>Pseudomonadati</taxon>
        <taxon>Myxococcota</taxon>
        <taxon>Polyangia</taxon>
        <taxon>Polyangiales</taxon>
        <taxon>Polyangiaceae</taxon>
        <taxon>Polyangium</taxon>
    </lineage>
</organism>
<feature type="domain" description="PAS" evidence="3">
    <location>
        <begin position="54"/>
        <end position="124"/>
    </location>
</feature>
<dbReference type="PROSITE" id="PS50112">
    <property type="entry name" value="PAS"/>
    <property type="match status" value="1"/>
</dbReference>
<protein>
    <submittedName>
        <fullName evidence="6">PAS domain-containing protein</fullName>
    </submittedName>
</protein>
<dbReference type="Gene3D" id="3.30.450.20">
    <property type="entry name" value="PAS domain"/>
    <property type="match status" value="1"/>
</dbReference>
<dbReference type="SUPFAM" id="SSF55785">
    <property type="entry name" value="PYP-like sensor domain (PAS domain)"/>
    <property type="match status" value="1"/>
</dbReference>
<dbReference type="PROSITE" id="PS50801">
    <property type="entry name" value="STAS"/>
    <property type="match status" value="1"/>
</dbReference>
<dbReference type="PROSITE" id="PS50113">
    <property type="entry name" value="PAC"/>
    <property type="match status" value="1"/>
</dbReference>
<dbReference type="PANTHER" id="PTHR33745">
    <property type="entry name" value="RSBT ANTAGONIST PROTEIN RSBS-RELATED"/>
    <property type="match status" value="1"/>
</dbReference>
<dbReference type="NCBIfam" id="TIGR00229">
    <property type="entry name" value="sensory_box"/>
    <property type="match status" value="1"/>
</dbReference>
<feature type="coiled-coil region" evidence="2">
    <location>
        <begin position="8"/>
        <end position="35"/>
    </location>
</feature>
<dbReference type="InterPro" id="IPR013656">
    <property type="entry name" value="PAS_4"/>
</dbReference>
<keyword evidence="2" id="KW-0175">Coiled coil</keyword>
<evidence type="ECO:0000256" key="2">
    <source>
        <dbReference type="SAM" id="Coils"/>
    </source>
</evidence>
<keyword evidence="1" id="KW-0597">Phosphoprotein</keyword>
<evidence type="ECO:0000256" key="1">
    <source>
        <dbReference type="ARBA" id="ARBA00022553"/>
    </source>
</evidence>
<dbReference type="Pfam" id="PF08448">
    <property type="entry name" value="PAS_4"/>
    <property type="match status" value="1"/>
</dbReference>
<dbReference type="SUPFAM" id="SSF52091">
    <property type="entry name" value="SpoIIaa-like"/>
    <property type="match status" value="1"/>
</dbReference>
<dbReference type="InterPro" id="IPR000700">
    <property type="entry name" value="PAS-assoc_C"/>
</dbReference>
<dbReference type="Proteomes" id="UP001221411">
    <property type="component" value="Unassembled WGS sequence"/>
</dbReference>
<feature type="domain" description="PAC" evidence="4">
    <location>
        <begin position="126"/>
        <end position="178"/>
    </location>
</feature>
<feature type="domain" description="STAS" evidence="5">
    <location>
        <begin position="195"/>
        <end position="306"/>
    </location>
</feature>
<gene>
    <name evidence="6" type="ORF">POL67_04130</name>
</gene>
<evidence type="ECO:0000313" key="7">
    <source>
        <dbReference type="Proteomes" id="UP001221411"/>
    </source>
</evidence>
<dbReference type="RefSeq" id="WP_271915721.1">
    <property type="nucleotide sequence ID" value="NZ_JAQNDO010000001.1"/>
</dbReference>
<reference evidence="6 7" key="1">
    <citation type="submission" date="2022-11" db="EMBL/GenBank/DDBJ databases">
        <title>Minimal conservation of predation-associated metabolite biosynthetic gene clusters underscores biosynthetic potential of Myxococcota including descriptions for ten novel species: Archangium lansinium sp. nov., Myxococcus landrumus sp. nov., Nannocystis bai.</title>
        <authorList>
            <person name="Ahearne A."/>
            <person name="Stevens C."/>
            <person name="Dowd S."/>
        </authorList>
    </citation>
    <scope>NUCLEOTIDE SEQUENCE [LARGE SCALE GENOMIC DNA]</scope>
    <source>
        <strain evidence="6 7">RJM3</strain>
    </source>
</reference>
<dbReference type="InterPro" id="IPR035965">
    <property type="entry name" value="PAS-like_dom_sf"/>
</dbReference>
<dbReference type="SMART" id="SM00091">
    <property type="entry name" value="PAS"/>
    <property type="match status" value="1"/>
</dbReference>
<comment type="caution">
    <text evidence="6">The sequence shown here is derived from an EMBL/GenBank/DDBJ whole genome shotgun (WGS) entry which is preliminary data.</text>
</comment>